<dbReference type="Proteomes" id="UP000275012">
    <property type="component" value="Unassembled WGS sequence"/>
</dbReference>
<protein>
    <submittedName>
        <fullName evidence="2">Type IV pilus biogenesis/stability protein PilW</fullName>
    </submittedName>
</protein>
<keyword evidence="1" id="KW-0802">TPR repeat</keyword>
<name>A0A3M2I962_9GAMM</name>
<dbReference type="Pfam" id="PF13431">
    <property type="entry name" value="TPR_17"/>
    <property type="match status" value="1"/>
</dbReference>
<dbReference type="PANTHER" id="PTHR44216">
    <property type="entry name" value="PROTEIN O-MANNOSYL-TRANSFERASE TMTC2"/>
    <property type="match status" value="1"/>
</dbReference>
<dbReference type="EMBL" id="RFLY01000001">
    <property type="protein sequence ID" value="RMH94844.1"/>
    <property type="molecule type" value="Genomic_DNA"/>
</dbReference>
<dbReference type="Gene3D" id="1.25.40.10">
    <property type="entry name" value="Tetratricopeptide repeat domain"/>
    <property type="match status" value="1"/>
</dbReference>
<dbReference type="Pfam" id="PF13432">
    <property type="entry name" value="TPR_16"/>
    <property type="match status" value="1"/>
</dbReference>
<organism evidence="2 3">
    <name type="scientific">Solilutibacter pythonis</name>
    <dbReference type="NCBI Taxonomy" id="2483112"/>
    <lineage>
        <taxon>Bacteria</taxon>
        <taxon>Pseudomonadati</taxon>
        <taxon>Pseudomonadota</taxon>
        <taxon>Gammaproteobacteria</taxon>
        <taxon>Lysobacterales</taxon>
        <taxon>Lysobacteraceae</taxon>
        <taxon>Solilutibacter</taxon>
    </lineage>
</organism>
<dbReference type="InterPro" id="IPR011990">
    <property type="entry name" value="TPR-like_helical_dom_sf"/>
</dbReference>
<feature type="repeat" description="TPR" evidence="1">
    <location>
        <begin position="164"/>
        <end position="197"/>
    </location>
</feature>
<keyword evidence="3" id="KW-1185">Reference proteome</keyword>
<dbReference type="InterPro" id="IPR052384">
    <property type="entry name" value="TMTC_O-mannosyltransferase"/>
</dbReference>
<reference evidence="2 3" key="1">
    <citation type="submission" date="2018-10" db="EMBL/GenBank/DDBJ databases">
        <title>Proposal of Lysobacter pythonis sp. nov. isolated from royal pythons (Python regius).</title>
        <authorList>
            <person name="Hans-Juergen B."/>
            <person name="Huptas C."/>
            <person name="Sandra B."/>
            <person name="Igor L."/>
            <person name="Joachim S."/>
            <person name="Siegfried S."/>
            <person name="Mareike W."/>
            <person name="Peter K."/>
        </authorList>
    </citation>
    <scope>NUCLEOTIDE SEQUENCE [LARGE SCALE GENOMIC DNA]</scope>
    <source>
        <strain evidence="2 3">4284/11</strain>
    </source>
</reference>
<dbReference type="InterPro" id="IPR019734">
    <property type="entry name" value="TPR_rpt"/>
</dbReference>
<evidence type="ECO:0000313" key="2">
    <source>
        <dbReference type="EMBL" id="RMH94844.1"/>
    </source>
</evidence>
<comment type="caution">
    <text evidence="2">The sequence shown here is derived from an EMBL/GenBank/DDBJ whole genome shotgun (WGS) entry which is preliminary data.</text>
</comment>
<sequence length="271" mass="29154">MRRLERLLIAWISIAGLLLATGCNRLTFIKPNLDKVKIEQVRQPVVARDSPVVKARMAAQQQVVQASGALQDGNPAEAERLVRAALKADPASVDAHTVMAALNERLGRSAEAGDWFKKAAEMSGGRSREVGNYAAWMCGSGRAGESLAVFDYALQGAQDESSRAGILANAGACSVQAGMDERANGYLRQAIRLDPENALALEKLAGLAEKQGQWMEARAFTERRLALPAVDAQTLRAAVRIETRLGDARAAAQYQQRLQNEFPAAATKTGN</sequence>
<dbReference type="PROSITE" id="PS50005">
    <property type="entry name" value="TPR"/>
    <property type="match status" value="1"/>
</dbReference>
<accession>A0A3M2I962</accession>
<dbReference type="SUPFAM" id="SSF48452">
    <property type="entry name" value="TPR-like"/>
    <property type="match status" value="1"/>
</dbReference>
<dbReference type="PROSITE" id="PS51257">
    <property type="entry name" value="PROKAR_LIPOPROTEIN"/>
    <property type="match status" value="1"/>
</dbReference>
<gene>
    <name evidence="2" type="ORF">EBB59_00690</name>
</gene>
<dbReference type="AlphaFoldDB" id="A0A3M2I962"/>
<proteinExistence type="predicted"/>
<evidence type="ECO:0000256" key="1">
    <source>
        <dbReference type="PROSITE-ProRule" id="PRU00339"/>
    </source>
</evidence>
<dbReference type="PANTHER" id="PTHR44216:SF3">
    <property type="entry name" value="PROTEIN O-MANNOSYL-TRANSFERASE TMTC2"/>
    <property type="match status" value="1"/>
</dbReference>
<evidence type="ECO:0000313" key="3">
    <source>
        <dbReference type="Proteomes" id="UP000275012"/>
    </source>
</evidence>